<dbReference type="Pfam" id="PF22685">
    <property type="entry name" value="Gal80p_C-like"/>
    <property type="match status" value="1"/>
</dbReference>
<dbReference type="GeneID" id="20350229"/>
<feature type="domain" description="Gfo/Idh/MocA-like oxidoreductase N-terminal" evidence="2">
    <location>
        <begin position="23"/>
        <end position="142"/>
    </location>
</feature>
<feature type="domain" description="Gal80p-like C-terminal" evidence="3">
    <location>
        <begin position="220"/>
        <end position="339"/>
    </location>
</feature>
<dbReference type="PANTHER" id="PTHR43708:SF1">
    <property type="entry name" value="GALACTOSE_LACTOSE METABOLISM REGULATORY PROTEIN GAL80"/>
    <property type="match status" value="1"/>
</dbReference>
<evidence type="ECO:0000313" key="5">
    <source>
        <dbReference type="EnsemblFungi" id="EJT72920"/>
    </source>
</evidence>
<dbReference type="SUPFAM" id="SSF51735">
    <property type="entry name" value="NAD(P)-binding Rossmann-fold domains"/>
    <property type="match status" value="1"/>
</dbReference>
<gene>
    <name evidence="5" type="primary">20350229</name>
    <name evidence="4" type="ORF">GGTG_09771</name>
</gene>
<feature type="compositionally biased region" description="Low complexity" evidence="1">
    <location>
        <begin position="173"/>
        <end position="184"/>
    </location>
</feature>
<dbReference type="VEuPathDB" id="FungiDB:GGTG_09771"/>
<dbReference type="GO" id="GO:0000166">
    <property type="term" value="F:nucleotide binding"/>
    <property type="evidence" value="ECO:0007669"/>
    <property type="project" value="InterPro"/>
</dbReference>
<dbReference type="AlphaFoldDB" id="J3P8D7"/>
<dbReference type="Proteomes" id="UP000006039">
    <property type="component" value="Unassembled WGS sequence"/>
</dbReference>
<dbReference type="InterPro" id="IPR055080">
    <property type="entry name" value="Gal80p-like_C"/>
</dbReference>
<dbReference type="eggNOG" id="ENOG502SXTY">
    <property type="taxonomic scope" value="Eukaryota"/>
</dbReference>
<reference evidence="5" key="5">
    <citation type="submission" date="2018-04" db="UniProtKB">
        <authorList>
            <consortium name="EnsemblFungi"/>
        </authorList>
    </citation>
    <scope>IDENTIFICATION</scope>
    <source>
        <strain evidence="5">R3-111a-1</strain>
    </source>
</reference>
<dbReference type="SUPFAM" id="SSF55347">
    <property type="entry name" value="Glyceraldehyde-3-phosphate dehydrogenase-like, C-terminal domain"/>
    <property type="match status" value="1"/>
</dbReference>
<dbReference type="EnsemblFungi" id="EJT72920">
    <property type="protein sequence ID" value="EJT72920"/>
    <property type="gene ID" value="GGTG_09771"/>
</dbReference>
<dbReference type="InterPro" id="IPR000683">
    <property type="entry name" value="Gfo/Idh/MocA-like_OxRdtase_N"/>
</dbReference>
<dbReference type="RefSeq" id="XP_009225894.1">
    <property type="nucleotide sequence ID" value="XM_009227630.1"/>
</dbReference>
<organism evidence="4">
    <name type="scientific">Gaeumannomyces tritici (strain R3-111a-1)</name>
    <name type="common">Wheat and barley take-all root rot fungus</name>
    <name type="synonym">Gaeumannomyces graminis var. tritici</name>
    <dbReference type="NCBI Taxonomy" id="644352"/>
    <lineage>
        <taxon>Eukaryota</taxon>
        <taxon>Fungi</taxon>
        <taxon>Dikarya</taxon>
        <taxon>Ascomycota</taxon>
        <taxon>Pezizomycotina</taxon>
        <taxon>Sordariomycetes</taxon>
        <taxon>Sordariomycetidae</taxon>
        <taxon>Magnaporthales</taxon>
        <taxon>Magnaporthaceae</taxon>
        <taxon>Gaeumannomyces</taxon>
    </lineage>
</organism>
<reference evidence="4" key="2">
    <citation type="submission" date="2010-07" db="EMBL/GenBank/DDBJ databases">
        <authorList>
            <consortium name="The Broad Institute Genome Sequencing Platform"/>
            <consortium name="Broad Institute Genome Sequencing Center for Infectious Disease"/>
            <person name="Ma L.-J."/>
            <person name="Dead R."/>
            <person name="Young S."/>
            <person name="Zeng Q."/>
            <person name="Koehrsen M."/>
            <person name="Alvarado L."/>
            <person name="Berlin A."/>
            <person name="Chapman S.B."/>
            <person name="Chen Z."/>
            <person name="Freedman E."/>
            <person name="Gellesch M."/>
            <person name="Goldberg J."/>
            <person name="Griggs A."/>
            <person name="Gujja S."/>
            <person name="Heilman E.R."/>
            <person name="Heiman D."/>
            <person name="Hepburn T."/>
            <person name="Howarth C."/>
            <person name="Jen D."/>
            <person name="Larson L."/>
            <person name="Mehta T."/>
            <person name="Neiman D."/>
            <person name="Pearson M."/>
            <person name="Roberts A."/>
            <person name="Saif S."/>
            <person name="Shea T."/>
            <person name="Shenoy N."/>
            <person name="Sisk P."/>
            <person name="Stolte C."/>
            <person name="Sykes S."/>
            <person name="Walk T."/>
            <person name="White J."/>
            <person name="Yandava C."/>
            <person name="Haas B."/>
            <person name="Nusbaum C."/>
            <person name="Birren B."/>
        </authorList>
    </citation>
    <scope>NUCLEOTIDE SEQUENCE</scope>
    <source>
        <strain evidence="4">R3-111a-1</strain>
    </source>
</reference>
<reference evidence="5" key="4">
    <citation type="journal article" date="2015" name="G3 (Bethesda)">
        <title>Genome sequences of three phytopathogenic species of the Magnaporthaceae family of fungi.</title>
        <authorList>
            <person name="Okagaki L.H."/>
            <person name="Nunes C.C."/>
            <person name="Sailsbery J."/>
            <person name="Clay B."/>
            <person name="Brown D."/>
            <person name="John T."/>
            <person name="Oh Y."/>
            <person name="Young N."/>
            <person name="Fitzgerald M."/>
            <person name="Haas B.J."/>
            <person name="Zeng Q."/>
            <person name="Young S."/>
            <person name="Adiconis X."/>
            <person name="Fan L."/>
            <person name="Levin J.Z."/>
            <person name="Mitchell T.K."/>
            <person name="Okubara P.A."/>
            <person name="Farman M.L."/>
            <person name="Kohn L.M."/>
            <person name="Birren B."/>
            <person name="Ma L.-J."/>
            <person name="Dean R.A."/>
        </authorList>
    </citation>
    <scope>NUCLEOTIDE SEQUENCE</scope>
    <source>
        <strain evidence="5">R3-111a-1</strain>
    </source>
</reference>
<dbReference type="Pfam" id="PF01408">
    <property type="entry name" value="GFO_IDH_MocA"/>
    <property type="match status" value="1"/>
</dbReference>
<accession>J3P8D7</accession>
<keyword evidence="6" id="KW-1185">Reference proteome</keyword>
<evidence type="ECO:0000259" key="2">
    <source>
        <dbReference type="Pfam" id="PF01408"/>
    </source>
</evidence>
<dbReference type="FunCoup" id="J3P8D7">
    <property type="interactions" value="311"/>
</dbReference>
<sequence>MSSIDKTPTPAAPAVAAAMAARIRVAIIGLSPSAKGSWAEESHLAYLLSPLGRSHYDVVALLNSTVEDGAATVERFGFDAATVKTYADPAALAADPNVDLVVCCTTARAHAAAVGPSLRAGKAAYVEWPVAGSLAAALELADDVECGRNALPPVGAGIESPSSTTDGYHHYHSGASSNSSNDGNGPDRHHHLHLLPAQARGGKRLGAESSMIGLQGRLSPVVLKISDLLDSGRVGRVLSSDVRAFGSMGARDSVPRSLAHSADRADGRSPITEVMAHVLDYVHEVLGEFERGTVRCRMQLQRSTMRLLGKAGDGGEGVSAEMESDVPDLVVLHGQLAAGRQQQSGGWCSSPDGRGGGSVVVEDGATLSIMYRSGPPFKGEPAFVWTINCERGEILVTSPQGPYLHSDSYAAAGLDAPDEQGRRWLRPETITIRVHDHVRDEVVNVHWDWEDWQRQLPVRARIVARLYERFWRRWTQCLKEGEAAGQGGGGGGRGIMFEDDDWPRIEDGVRRMRQLDELFRQYDKARTQLAS</sequence>
<name>J3P8D7_GAET3</name>
<protein>
    <submittedName>
        <fullName evidence="4">NAD-binding Rossmann fold oxidoreductase</fullName>
    </submittedName>
</protein>
<dbReference type="InterPro" id="IPR036291">
    <property type="entry name" value="NAD(P)-bd_dom_sf"/>
</dbReference>
<dbReference type="InterPro" id="IPR051317">
    <property type="entry name" value="Gfo/Idh/MocA_oxidoreduct"/>
</dbReference>
<dbReference type="EMBL" id="GL385399">
    <property type="protein sequence ID" value="EJT72920.1"/>
    <property type="molecule type" value="Genomic_DNA"/>
</dbReference>
<evidence type="ECO:0000256" key="1">
    <source>
        <dbReference type="SAM" id="MobiDB-lite"/>
    </source>
</evidence>
<dbReference type="Gene3D" id="3.30.360.10">
    <property type="entry name" value="Dihydrodipicolinate Reductase, domain 2"/>
    <property type="match status" value="1"/>
</dbReference>
<evidence type="ECO:0000313" key="4">
    <source>
        <dbReference type="EMBL" id="EJT72920.1"/>
    </source>
</evidence>
<evidence type="ECO:0000259" key="3">
    <source>
        <dbReference type="Pfam" id="PF22685"/>
    </source>
</evidence>
<reference evidence="4" key="3">
    <citation type="submission" date="2010-09" db="EMBL/GenBank/DDBJ databases">
        <title>Annotation of Gaeumannomyces graminis var. tritici R3-111a-1.</title>
        <authorList>
            <consortium name="The Broad Institute Genome Sequencing Platform"/>
            <person name="Ma L.-J."/>
            <person name="Dead R."/>
            <person name="Young S.K."/>
            <person name="Zeng Q."/>
            <person name="Gargeya S."/>
            <person name="Fitzgerald M."/>
            <person name="Haas B."/>
            <person name="Abouelleil A."/>
            <person name="Alvarado L."/>
            <person name="Arachchi H.M."/>
            <person name="Berlin A."/>
            <person name="Brown A."/>
            <person name="Chapman S.B."/>
            <person name="Chen Z."/>
            <person name="Dunbar C."/>
            <person name="Freedman E."/>
            <person name="Gearin G."/>
            <person name="Gellesch M."/>
            <person name="Goldberg J."/>
            <person name="Griggs A."/>
            <person name="Gujja S."/>
            <person name="Heiman D."/>
            <person name="Howarth C."/>
            <person name="Larson L."/>
            <person name="Lui A."/>
            <person name="MacDonald P.J.P."/>
            <person name="Mehta T."/>
            <person name="Montmayeur A."/>
            <person name="Murphy C."/>
            <person name="Neiman D."/>
            <person name="Pearson M."/>
            <person name="Priest M."/>
            <person name="Roberts A."/>
            <person name="Saif S."/>
            <person name="Shea T."/>
            <person name="Shenoy N."/>
            <person name="Sisk P."/>
            <person name="Stolte C."/>
            <person name="Sykes S."/>
            <person name="Yandava C."/>
            <person name="Wortman J."/>
            <person name="Nusbaum C."/>
            <person name="Birren B."/>
        </authorList>
    </citation>
    <scope>NUCLEOTIDE SEQUENCE</scope>
    <source>
        <strain evidence="4">R3-111a-1</strain>
    </source>
</reference>
<dbReference type="OrthoDB" id="446809at2759"/>
<dbReference type="PANTHER" id="PTHR43708">
    <property type="entry name" value="CONSERVED EXPRESSED OXIDOREDUCTASE (EUROFUNG)"/>
    <property type="match status" value="1"/>
</dbReference>
<reference evidence="6" key="1">
    <citation type="submission" date="2010-07" db="EMBL/GenBank/DDBJ databases">
        <title>The genome sequence of Gaeumannomyces graminis var. tritici strain R3-111a-1.</title>
        <authorList>
            <consortium name="The Broad Institute Genome Sequencing Platform"/>
            <person name="Ma L.-J."/>
            <person name="Dead R."/>
            <person name="Young S."/>
            <person name="Zeng Q."/>
            <person name="Koehrsen M."/>
            <person name="Alvarado L."/>
            <person name="Berlin A."/>
            <person name="Chapman S.B."/>
            <person name="Chen Z."/>
            <person name="Freedman E."/>
            <person name="Gellesch M."/>
            <person name="Goldberg J."/>
            <person name="Griggs A."/>
            <person name="Gujja S."/>
            <person name="Heilman E.R."/>
            <person name="Heiman D."/>
            <person name="Hepburn T."/>
            <person name="Howarth C."/>
            <person name="Jen D."/>
            <person name="Larson L."/>
            <person name="Mehta T."/>
            <person name="Neiman D."/>
            <person name="Pearson M."/>
            <person name="Roberts A."/>
            <person name="Saif S."/>
            <person name="Shea T."/>
            <person name="Shenoy N."/>
            <person name="Sisk P."/>
            <person name="Stolte C."/>
            <person name="Sykes S."/>
            <person name="Walk T."/>
            <person name="White J."/>
            <person name="Yandava C."/>
            <person name="Haas B."/>
            <person name="Nusbaum C."/>
            <person name="Birren B."/>
        </authorList>
    </citation>
    <scope>NUCLEOTIDE SEQUENCE [LARGE SCALE GENOMIC DNA]</scope>
    <source>
        <strain evidence="6">R3-111a-1</strain>
    </source>
</reference>
<dbReference type="HOGENOM" id="CLU_023194_25_2_1"/>
<dbReference type="Gene3D" id="3.40.50.720">
    <property type="entry name" value="NAD(P)-binding Rossmann-like Domain"/>
    <property type="match status" value="1"/>
</dbReference>
<dbReference type="STRING" id="644352.J3P8D7"/>
<evidence type="ECO:0000313" key="6">
    <source>
        <dbReference type="Proteomes" id="UP000006039"/>
    </source>
</evidence>
<proteinExistence type="predicted"/>
<feature type="region of interest" description="Disordered" evidence="1">
    <location>
        <begin position="155"/>
        <end position="191"/>
    </location>
</feature>